<feature type="binding site" evidence="4">
    <location>
        <position position="177"/>
    </location>
    <ligand>
        <name>molybdate</name>
        <dbReference type="ChEBI" id="CHEBI:36264"/>
    </ligand>
</feature>
<dbReference type="eggNOG" id="COG0725">
    <property type="taxonomic scope" value="Bacteria"/>
</dbReference>
<evidence type="ECO:0000313" key="6">
    <source>
        <dbReference type="EMBL" id="AGL01090.1"/>
    </source>
</evidence>
<dbReference type="GO" id="GO:0015689">
    <property type="term" value="P:molybdate ion transport"/>
    <property type="evidence" value="ECO:0007669"/>
    <property type="project" value="InterPro"/>
</dbReference>
<dbReference type="AlphaFoldDB" id="R4KKQ3"/>
<feature type="binding site" evidence="4">
    <location>
        <position position="69"/>
    </location>
    <ligand>
        <name>molybdate</name>
        <dbReference type="ChEBI" id="CHEBI:36264"/>
    </ligand>
</feature>
<keyword evidence="4" id="KW-0500">Molybdenum</keyword>
<dbReference type="InterPro" id="IPR005950">
    <property type="entry name" value="ModA"/>
</dbReference>
<proteinExistence type="inferred from homology"/>
<dbReference type="KEGG" id="dgi:Desgi_1611"/>
<organism evidence="6 7">
    <name type="scientific">Desulfoscipio gibsoniae DSM 7213</name>
    <dbReference type="NCBI Taxonomy" id="767817"/>
    <lineage>
        <taxon>Bacteria</taxon>
        <taxon>Bacillati</taxon>
        <taxon>Bacillota</taxon>
        <taxon>Clostridia</taxon>
        <taxon>Eubacteriales</taxon>
        <taxon>Desulfallaceae</taxon>
        <taxon>Desulfoscipio</taxon>
    </lineage>
</organism>
<keyword evidence="7" id="KW-1185">Reference proteome</keyword>
<dbReference type="GO" id="GO:0046872">
    <property type="term" value="F:metal ion binding"/>
    <property type="evidence" value="ECO:0007669"/>
    <property type="project" value="UniProtKB-KW"/>
</dbReference>
<dbReference type="PROSITE" id="PS51257">
    <property type="entry name" value="PROKAR_LIPOPROTEIN"/>
    <property type="match status" value="1"/>
</dbReference>
<keyword evidence="2 4" id="KW-0479">Metal-binding</keyword>
<dbReference type="EMBL" id="CP003273">
    <property type="protein sequence ID" value="AGL01090.1"/>
    <property type="molecule type" value="Genomic_DNA"/>
</dbReference>
<dbReference type="SUPFAM" id="SSF53850">
    <property type="entry name" value="Periplasmic binding protein-like II"/>
    <property type="match status" value="1"/>
</dbReference>
<dbReference type="OrthoDB" id="9785015at2"/>
<dbReference type="PANTHER" id="PTHR30632:SF0">
    <property type="entry name" value="SULFATE-BINDING PROTEIN"/>
    <property type="match status" value="1"/>
</dbReference>
<dbReference type="InterPro" id="IPR050682">
    <property type="entry name" value="ModA/WtpA"/>
</dbReference>
<dbReference type="Gene3D" id="3.40.190.10">
    <property type="entry name" value="Periplasmic binding protein-like II"/>
    <property type="match status" value="2"/>
</dbReference>
<evidence type="ECO:0000256" key="5">
    <source>
        <dbReference type="SAM" id="SignalP"/>
    </source>
</evidence>
<evidence type="ECO:0000256" key="3">
    <source>
        <dbReference type="ARBA" id="ARBA00022729"/>
    </source>
</evidence>
<dbReference type="Pfam" id="PF13531">
    <property type="entry name" value="SBP_bac_11"/>
    <property type="match status" value="1"/>
</dbReference>
<dbReference type="Proteomes" id="UP000013520">
    <property type="component" value="Chromosome"/>
</dbReference>
<evidence type="ECO:0000256" key="1">
    <source>
        <dbReference type="ARBA" id="ARBA00009175"/>
    </source>
</evidence>
<name>R4KKQ3_9FIRM</name>
<keyword evidence="3 5" id="KW-0732">Signal</keyword>
<feature type="signal peptide" evidence="5">
    <location>
        <begin position="1"/>
        <end position="24"/>
    </location>
</feature>
<dbReference type="GO" id="GO:0030973">
    <property type="term" value="F:molybdate ion binding"/>
    <property type="evidence" value="ECO:0007669"/>
    <property type="project" value="TreeGrafter"/>
</dbReference>
<dbReference type="STRING" id="767817.Desgi_1611"/>
<accession>R4KKQ3</accession>
<evidence type="ECO:0000256" key="2">
    <source>
        <dbReference type="ARBA" id="ARBA00022723"/>
    </source>
</evidence>
<protein>
    <submittedName>
        <fullName evidence="6">Molybdenum ABC transporter, periplasmic molybdate-binding protein</fullName>
    </submittedName>
</protein>
<evidence type="ECO:0000256" key="4">
    <source>
        <dbReference type="PIRSR" id="PIRSR004846-1"/>
    </source>
</evidence>
<dbReference type="NCBIfam" id="TIGR01256">
    <property type="entry name" value="modA"/>
    <property type="match status" value="1"/>
</dbReference>
<feature type="chain" id="PRO_5004367655" evidence="5">
    <location>
        <begin position="25"/>
        <end position="257"/>
    </location>
</feature>
<sequence>MFTKVLKKLLCTLTAIIVTGSVMLLSGCSTKEEQLNVYVAAGLKKPMEKVITAFQEETGVKVTPNYGPSGGLYTQIKEGQPCDLYFSADWLYIDKIEDDGNLIAAQKFLQDHMVLIVSETGKTKVKTVQDLNKPGVTVGICDPNAPVGVYAETALKNMDLWDQLNQTGNLKARPSTVNQLAIMVQKDELDAGLIFSSVAKGFGVEHVQTIPQEYTGEIIFGAATIKGGNEMLAQKFLDCANENIDEFIQAGWQAYQE</sequence>
<gene>
    <name evidence="6" type="ORF">Desgi_1611</name>
</gene>
<reference evidence="6 7" key="1">
    <citation type="submission" date="2012-01" db="EMBL/GenBank/DDBJ databases">
        <title>Complete sequence of Desulfotomaculum gibsoniae DSM 7213.</title>
        <authorList>
            <consortium name="US DOE Joint Genome Institute"/>
            <person name="Lucas S."/>
            <person name="Han J."/>
            <person name="Lapidus A."/>
            <person name="Cheng J.-F."/>
            <person name="Goodwin L."/>
            <person name="Pitluck S."/>
            <person name="Peters L."/>
            <person name="Ovchinnikova G."/>
            <person name="Teshima H."/>
            <person name="Detter J.C."/>
            <person name="Han C."/>
            <person name="Tapia R."/>
            <person name="Land M."/>
            <person name="Hauser L."/>
            <person name="Kyrpides N."/>
            <person name="Ivanova N."/>
            <person name="Pagani I."/>
            <person name="Parshina S."/>
            <person name="Plugge C."/>
            <person name="Muyzer G."/>
            <person name="Kuever J."/>
            <person name="Ivanova A."/>
            <person name="Nazina T."/>
            <person name="Klenk H.-P."/>
            <person name="Brambilla E."/>
            <person name="Spring S."/>
            <person name="Stams A.F."/>
            <person name="Woyke T."/>
        </authorList>
    </citation>
    <scope>NUCLEOTIDE SEQUENCE [LARGE SCALE GENOMIC DNA]</scope>
    <source>
        <strain evidence="6 7">DSM 7213</strain>
    </source>
</reference>
<dbReference type="HOGENOM" id="CLU_065520_3_1_9"/>
<dbReference type="RefSeq" id="WP_006523952.1">
    <property type="nucleotide sequence ID" value="NC_021184.1"/>
</dbReference>
<dbReference type="PANTHER" id="PTHR30632">
    <property type="entry name" value="MOLYBDATE-BINDING PERIPLASMIC PROTEIN"/>
    <property type="match status" value="1"/>
</dbReference>
<comment type="similarity">
    <text evidence="1">Belongs to the bacterial solute-binding protein ModA family.</text>
</comment>
<evidence type="ECO:0000313" key="7">
    <source>
        <dbReference type="Proteomes" id="UP000013520"/>
    </source>
</evidence>
<dbReference type="PIRSF" id="PIRSF004846">
    <property type="entry name" value="ModA"/>
    <property type="match status" value="1"/>
</dbReference>